<proteinExistence type="predicted"/>
<sequence length="163" mass="17538">MGKLLASCVEKLCKAAGKRGAYKGPRTRADGMLARPCRLVVCRVTRPGLLSASATLPSELSLYTRSTQRGSWTRPLPADGHHCRYHTRPVAGRGCRLSMYTGGSLSCPVLESALITRFSSGTNTRARPAFQPPPAPHIRSSTDLALAGRVLLHRDCVAVQSNL</sequence>
<accession>G9P0D6</accession>
<keyword evidence="2" id="KW-1185">Reference proteome</keyword>
<protein>
    <submittedName>
        <fullName evidence="1">Uncharacterized protein</fullName>
    </submittedName>
</protein>
<dbReference type="HOGENOM" id="CLU_1627294_0_0_1"/>
<name>G9P0D6_HYPAI</name>
<dbReference type="AlphaFoldDB" id="G9P0D6"/>
<gene>
    <name evidence="1" type="ORF">TRIATDRAFT_301051</name>
</gene>
<dbReference type="EMBL" id="ABDG02000026">
    <property type="protein sequence ID" value="EHK43127.1"/>
    <property type="molecule type" value="Genomic_DNA"/>
</dbReference>
<organism evidence="1 2">
    <name type="scientific">Hypocrea atroviridis (strain ATCC 20476 / IMI 206040)</name>
    <name type="common">Trichoderma atroviride</name>
    <dbReference type="NCBI Taxonomy" id="452589"/>
    <lineage>
        <taxon>Eukaryota</taxon>
        <taxon>Fungi</taxon>
        <taxon>Dikarya</taxon>
        <taxon>Ascomycota</taxon>
        <taxon>Pezizomycotina</taxon>
        <taxon>Sordariomycetes</taxon>
        <taxon>Hypocreomycetidae</taxon>
        <taxon>Hypocreales</taxon>
        <taxon>Hypocreaceae</taxon>
        <taxon>Trichoderma</taxon>
    </lineage>
</organism>
<evidence type="ECO:0000313" key="1">
    <source>
        <dbReference type="EMBL" id="EHK43127.1"/>
    </source>
</evidence>
<reference evidence="1 2" key="1">
    <citation type="journal article" date="2011" name="Genome Biol.">
        <title>Comparative genome sequence analysis underscores mycoparasitism as the ancestral life style of Trichoderma.</title>
        <authorList>
            <person name="Kubicek C.P."/>
            <person name="Herrera-Estrella A."/>
            <person name="Seidl-Seiboth V."/>
            <person name="Martinez D.A."/>
            <person name="Druzhinina I.S."/>
            <person name="Thon M."/>
            <person name="Zeilinger S."/>
            <person name="Casas-Flores S."/>
            <person name="Horwitz B.A."/>
            <person name="Mukherjee P.K."/>
            <person name="Mukherjee M."/>
            <person name="Kredics L."/>
            <person name="Alcaraz L.D."/>
            <person name="Aerts A."/>
            <person name="Antal Z."/>
            <person name="Atanasova L."/>
            <person name="Cervantes-Badillo M.G."/>
            <person name="Challacombe J."/>
            <person name="Chertkov O."/>
            <person name="McCluskey K."/>
            <person name="Coulpier F."/>
            <person name="Deshpande N."/>
            <person name="von Doehren H."/>
            <person name="Ebbole D.J."/>
            <person name="Esquivel-Naranjo E.U."/>
            <person name="Fekete E."/>
            <person name="Flipphi M."/>
            <person name="Glaser F."/>
            <person name="Gomez-Rodriguez E.Y."/>
            <person name="Gruber S."/>
            <person name="Han C."/>
            <person name="Henrissat B."/>
            <person name="Hermosa R."/>
            <person name="Hernandez-Onate M."/>
            <person name="Karaffa L."/>
            <person name="Kosti I."/>
            <person name="Le Crom S."/>
            <person name="Lindquist E."/>
            <person name="Lucas S."/>
            <person name="Luebeck M."/>
            <person name="Luebeck P.S."/>
            <person name="Margeot A."/>
            <person name="Metz B."/>
            <person name="Misra M."/>
            <person name="Nevalainen H."/>
            <person name="Omann M."/>
            <person name="Packer N."/>
            <person name="Perrone G."/>
            <person name="Uresti-Rivera E.E."/>
            <person name="Salamov A."/>
            <person name="Schmoll M."/>
            <person name="Seiboth B."/>
            <person name="Shapiro H."/>
            <person name="Sukno S."/>
            <person name="Tamayo-Ramos J.A."/>
            <person name="Tisch D."/>
            <person name="Wiest A."/>
            <person name="Wilkinson H.H."/>
            <person name="Zhang M."/>
            <person name="Coutinho P.M."/>
            <person name="Kenerley C.M."/>
            <person name="Monte E."/>
            <person name="Baker S.E."/>
            <person name="Grigoriev I.V."/>
        </authorList>
    </citation>
    <scope>NUCLEOTIDE SEQUENCE [LARGE SCALE GENOMIC DNA]</scope>
    <source>
        <strain evidence="2">ATCC 20476 / IMI 206040</strain>
    </source>
</reference>
<comment type="caution">
    <text evidence="1">The sequence shown here is derived from an EMBL/GenBank/DDBJ whole genome shotgun (WGS) entry which is preliminary data.</text>
</comment>
<dbReference type="Proteomes" id="UP000005426">
    <property type="component" value="Unassembled WGS sequence"/>
</dbReference>
<evidence type="ECO:0000313" key="2">
    <source>
        <dbReference type="Proteomes" id="UP000005426"/>
    </source>
</evidence>